<feature type="domain" description="Exonuclease" evidence="4">
    <location>
        <begin position="37"/>
        <end position="208"/>
    </location>
</feature>
<accession>A0A1G6SD20</accession>
<dbReference type="PANTHER" id="PTHR30231:SF4">
    <property type="entry name" value="PROTEIN NEN2"/>
    <property type="match status" value="1"/>
</dbReference>
<dbReference type="InterPro" id="IPR036397">
    <property type="entry name" value="RNaseH_sf"/>
</dbReference>
<dbReference type="STRING" id="265719.SAMN04488509_101409"/>
<evidence type="ECO:0000313" key="5">
    <source>
        <dbReference type="EMBL" id="SDD14047.1"/>
    </source>
</evidence>
<dbReference type="GO" id="GO:0003676">
    <property type="term" value="F:nucleic acid binding"/>
    <property type="evidence" value="ECO:0007669"/>
    <property type="project" value="InterPro"/>
</dbReference>
<dbReference type="InterPro" id="IPR012337">
    <property type="entry name" value="RNaseH-like_sf"/>
</dbReference>
<dbReference type="GO" id="GO:0006259">
    <property type="term" value="P:DNA metabolic process"/>
    <property type="evidence" value="ECO:0007669"/>
    <property type="project" value="UniProtKB-ARBA"/>
</dbReference>
<dbReference type="PANTHER" id="PTHR30231">
    <property type="entry name" value="DNA POLYMERASE III SUBUNIT EPSILON"/>
    <property type="match status" value="1"/>
</dbReference>
<dbReference type="EMBL" id="FNAG01000001">
    <property type="protein sequence ID" value="SDD14047.1"/>
    <property type="molecule type" value="Genomic_DNA"/>
</dbReference>
<organism evidence="5 6">
    <name type="scientific">Aquimonas voraii</name>
    <dbReference type="NCBI Taxonomy" id="265719"/>
    <lineage>
        <taxon>Bacteria</taxon>
        <taxon>Pseudomonadati</taxon>
        <taxon>Pseudomonadota</taxon>
        <taxon>Gammaproteobacteria</taxon>
        <taxon>Lysobacterales</taxon>
        <taxon>Lysobacteraceae</taxon>
        <taxon>Aquimonas</taxon>
    </lineage>
</organism>
<dbReference type="InterPro" id="IPR013520">
    <property type="entry name" value="Ribonucl_H"/>
</dbReference>
<name>A0A1G6SD20_9GAMM</name>
<keyword evidence="1" id="KW-0540">Nuclease</keyword>
<dbReference type="SMART" id="SM00479">
    <property type="entry name" value="EXOIII"/>
    <property type="match status" value="1"/>
</dbReference>
<dbReference type="Gene3D" id="3.30.420.10">
    <property type="entry name" value="Ribonuclease H-like superfamily/Ribonuclease H"/>
    <property type="match status" value="1"/>
</dbReference>
<reference evidence="5 6" key="1">
    <citation type="submission" date="2016-10" db="EMBL/GenBank/DDBJ databases">
        <authorList>
            <person name="de Groot N.N."/>
        </authorList>
    </citation>
    <scope>NUCLEOTIDE SEQUENCE [LARGE SCALE GENOMIC DNA]</scope>
    <source>
        <strain evidence="5 6">DSM 16957</strain>
    </source>
</reference>
<dbReference type="Pfam" id="PF00929">
    <property type="entry name" value="RNase_T"/>
    <property type="match status" value="1"/>
</dbReference>
<evidence type="ECO:0000256" key="1">
    <source>
        <dbReference type="ARBA" id="ARBA00022722"/>
    </source>
</evidence>
<evidence type="ECO:0000313" key="6">
    <source>
        <dbReference type="Proteomes" id="UP000199603"/>
    </source>
</evidence>
<dbReference type="GO" id="GO:0005829">
    <property type="term" value="C:cytosol"/>
    <property type="evidence" value="ECO:0007669"/>
    <property type="project" value="TreeGrafter"/>
</dbReference>
<dbReference type="GO" id="GO:0008408">
    <property type="term" value="F:3'-5' exonuclease activity"/>
    <property type="evidence" value="ECO:0007669"/>
    <property type="project" value="TreeGrafter"/>
</dbReference>
<keyword evidence="3" id="KW-0269">Exonuclease</keyword>
<evidence type="ECO:0000256" key="2">
    <source>
        <dbReference type="ARBA" id="ARBA00022801"/>
    </source>
</evidence>
<gene>
    <name evidence="5" type="ORF">SAMN04488509_101409</name>
</gene>
<proteinExistence type="predicted"/>
<sequence>MSLLRHLLYARRAAGTPMERHYALPLPALSTPWRQAELLALDFETSGLDTEQDRILSMGWVRISGGRVQMGSARHVLVGSSESVGQSATVHGLTDSDIADGLPLSEAVQQLLTELEGRVLVSHGAPIELNFLAAACRRCFGVPPTLRYIDTLALERRIRRNEVDPSGYMRLHACRERYGLPTYRAHNAAIDALACAELLLAQAGRIGDEDSLRLRDLTQ</sequence>
<dbReference type="SUPFAM" id="SSF53098">
    <property type="entry name" value="Ribonuclease H-like"/>
    <property type="match status" value="1"/>
</dbReference>
<keyword evidence="2" id="KW-0378">Hydrolase</keyword>
<keyword evidence="6" id="KW-1185">Reference proteome</keyword>
<dbReference type="OrthoDB" id="5497329at2"/>
<dbReference type="CDD" id="cd06127">
    <property type="entry name" value="DEDDh"/>
    <property type="match status" value="1"/>
</dbReference>
<dbReference type="AlphaFoldDB" id="A0A1G6SD20"/>
<evidence type="ECO:0000256" key="3">
    <source>
        <dbReference type="ARBA" id="ARBA00022839"/>
    </source>
</evidence>
<evidence type="ECO:0000259" key="4">
    <source>
        <dbReference type="SMART" id="SM00479"/>
    </source>
</evidence>
<dbReference type="RefSeq" id="WP_091238197.1">
    <property type="nucleotide sequence ID" value="NZ_FNAG01000001.1"/>
</dbReference>
<dbReference type="Proteomes" id="UP000199603">
    <property type="component" value="Unassembled WGS sequence"/>
</dbReference>
<protein>
    <submittedName>
        <fullName evidence="5">DNA polymerase-3 subunit epsilon</fullName>
    </submittedName>
</protein>